<dbReference type="EMBL" id="BMAU01021356">
    <property type="protein sequence ID" value="GFY20678.1"/>
    <property type="molecule type" value="Genomic_DNA"/>
</dbReference>
<dbReference type="Proteomes" id="UP000887159">
    <property type="component" value="Unassembled WGS sequence"/>
</dbReference>
<name>A0A8X6VS76_TRICX</name>
<organism evidence="1 2">
    <name type="scientific">Trichonephila clavipes</name>
    <name type="common">Golden silk orbweaver</name>
    <name type="synonym">Nephila clavipes</name>
    <dbReference type="NCBI Taxonomy" id="2585209"/>
    <lineage>
        <taxon>Eukaryota</taxon>
        <taxon>Metazoa</taxon>
        <taxon>Ecdysozoa</taxon>
        <taxon>Arthropoda</taxon>
        <taxon>Chelicerata</taxon>
        <taxon>Arachnida</taxon>
        <taxon>Araneae</taxon>
        <taxon>Araneomorphae</taxon>
        <taxon>Entelegynae</taxon>
        <taxon>Araneoidea</taxon>
        <taxon>Nephilidae</taxon>
        <taxon>Trichonephila</taxon>
    </lineage>
</organism>
<gene>
    <name evidence="1" type="ORF">TNCV_1119121</name>
</gene>
<comment type="caution">
    <text evidence="1">The sequence shown here is derived from an EMBL/GenBank/DDBJ whole genome shotgun (WGS) entry which is preliminary data.</text>
</comment>
<protein>
    <submittedName>
        <fullName evidence="1">Uncharacterized protein</fullName>
    </submittedName>
</protein>
<evidence type="ECO:0000313" key="2">
    <source>
        <dbReference type="Proteomes" id="UP000887159"/>
    </source>
</evidence>
<accession>A0A8X6VS76</accession>
<dbReference type="AlphaFoldDB" id="A0A8X6VS76"/>
<sequence>MSDQTHEIHHDKGLDVHLSLAVALSTLQQTVWSRCQACGSHKQLRKLPTQTEGQPYFKWMGIHEQVRRLLNHRADYGSRRPVGKPLQLTLNQNRHLKGVTGKGHVVR</sequence>
<keyword evidence="2" id="KW-1185">Reference proteome</keyword>
<evidence type="ECO:0000313" key="1">
    <source>
        <dbReference type="EMBL" id="GFY20678.1"/>
    </source>
</evidence>
<reference evidence="1" key="1">
    <citation type="submission" date="2020-08" db="EMBL/GenBank/DDBJ databases">
        <title>Multicomponent nature underlies the extraordinary mechanical properties of spider dragline silk.</title>
        <authorList>
            <person name="Kono N."/>
            <person name="Nakamura H."/>
            <person name="Mori M."/>
            <person name="Yoshida Y."/>
            <person name="Ohtoshi R."/>
            <person name="Malay A.D."/>
            <person name="Moran D.A.P."/>
            <person name="Tomita M."/>
            <person name="Numata K."/>
            <person name="Arakawa K."/>
        </authorList>
    </citation>
    <scope>NUCLEOTIDE SEQUENCE</scope>
</reference>
<proteinExistence type="predicted"/>